<keyword evidence="1" id="KW-0805">Transcription regulation</keyword>
<feature type="domain" description="HTH araC/xylS-type" evidence="4">
    <location>
        <begin position="201"/>
        <end position="299"/>
    </location>
</feature>
<dbReference type="PROSITE" id="PS01124">
    <property type="entry name" value="HTH_ARAC_FAMILY_2"/>
    <property type="match status" value="1"/>
</dbReference>
<evidence type="ECO:0000256" key="1">
    <source>
        <dbReference type="ARBA" id="ARBA00023015"/>
    </source>
</evidence>
<dbReference type="InterPro" id="IPR020449">
    <property type="entry name" value="Tscrpt_reg_AraC-type_HTH"/>
</dbReference>
<dbReference type="PROSITE" id="PS00041">
    <property type="entry name" value="HTH_ARAC_FAMILY_1"/>
    <property type="match status" value="1"/>
</dbReference>
<organism evidence="5 6">
    <name type="scientific">Ferirhizobium litorale</name>
    <dbReference type="NCBI Taxonomy" id="2927786"/>
    <lineage>
        <taxon>Bacteria</taxon>
        <taxon>Pseudomonadati</taxon>
        <taxon>Pseudomonadota</taxon>
        <taxon>Alphaproteobacteria</taxon>
        <taxon>Hyphomicrobiales</taxon>
        <taxon>Rhizobiaceae</taxon>
        <taxon>Ferirhizobium</taxon>
    </lineage>
</organism>
<evidence type="ECO:0000259" key="4">
    <source>
        <dbReference type="PROSITE" id="PS01124"/>
    </source>
</evidence>
<reference evidence="5" key="1">
    <citation type="submission" date="2022-03" db="EMBL/GenBank/DDBJ databases">
        <title>Fererhizobium litorale gen. nov., sp. nov., isolated from sandy sediments of the Sea of Japan seashore.</title>
        <authorList>
            <person name="Romanenko L."/>
            <person name="Kurilenko V."/>
            <person name="Otstavnykh N."/>
            <person name="Svetashev V."/>
            <person name="Tekutyeva L."/>
            <person name="Isaeva M."/>
            <person name="Mikhailov V."/>
        </authorList>
    </citation>
    <scope>NUCLEOTIDE SEQUENCE</scope>
    <source>
        <strain evidence="5">KMM 9576</strain>
    </source>
</reference>
<gene>
    <name evidence="5" type="ORF">MRS75_24010</name>
</gene>
<dbReference type="GO" id="GO:0043565">
    <property type="term" value="F:sequence-specific DNA binding"/>
    <property type="evidence" value="ECO:0007669"/>
    <property type="project" value="InterPro"/>
</dbReference>
<name>A0AAE3U3G9_9HYPH</name>
<dbReference type="EMBL" id="JALDYZ010000024">
    <property type="protein sequence ID" value="MDI7925119.1"/>
    <property type="molecule type" value="Genomic_DNA"/>
</dbReference>
<dbReference type="PANTHER" id="PTHR46796:SF7">
    <property type="entry name" value="ARAC FAMILY TRANSCRIPTIONAL REGULATOR"/>
    <property type="match status" value="1"/>
</dbReference>
<accession>A0AAE3U3G9</accession>
<keyword evidence="3" id="KW-0804">Transcription</keyword>
<comment type="caution">
    <text evidence="5">The sequence shown here is derived from an EMBL/GenBank/DDBJ whole genome shotgun (WGS) entry which is preliminary data.</text>
</comment>
<dbReference type="PRINTS" id="PR00032">
    <property type="entry name" value="HTHARAC"/>
</dbReference>
<dbReference type="InterPro" id="IPR032783">
    <property type="entry name" value="AraC_lig"/>
</dbReference>
<dbReference type="SMART" id="SM00342">
    <property type="entry name" value="HTH_ARAC"/>
    <property type="match status" value="1"/>
</dbReference>
<dbReference type="AlphaFoldDB" id="A0AAE3U3G9"/>
<dbReference type="SUPFAM" id="SSF46689">
    <property type="entry name" value="Homeodomain-like"/>
    <property type="match status" value="2"/>
</dbReference>
<proteinExistence type="predicted"/>
<dbReference type="Pfam" id="PF12833">
    <property type="entry name" value="HTH_18"/>
    <property type="match status" value="1"/>
</dbReference>
<dbReference type="InterPro" id="IPR018060">
    <property type="entry name" value="HTH_AraC"/>
</dbReference>
<dbReference type="Gene3D" id="1.10.10.60">
    <property type="entry name" value="Homeodomain-like"/>
    <property type="match status" value="2"/>
</dbReference>
<keyword evidence="2" id="KW-0238">DNA-binding</keyword>
<dbReference type="PANTHER" id="PTHR46796">
    <property type="entry name" value="HTH-TYPE TRANSCRIPTIONAL ACTIVATOR RHAS-RELATED"/>
    <property type="match status" value="1"/>
</dbReference>
<dbReference type="InterPro" id="IPR018062">
    <property type="entry name" value="HTH_AraC-typ_CS"/>
</dbReference>
<dbReference type="InterPro" id="IPR050204">
    <property type="entry name" value="AraC_XylS_family_regulators"/>
</dbReference>
<dbReference type="InterPro" id="IPR009057">
    <property type="entry name" value="Homeodomain-like_sf"/>
</dbReference>
<dbReference type="Proteomes" id="UP001161580">
    <property type="component" value="Unassembled WGS sequence"/>
</dbReference>
<keyword evidence="6" id="KW-1185">Reference proteome</keyword>
<dbReference type="GO" id="GO:0003700">
    <property type="term" value="F:DNA-binding transcription factor activity"/>
    <property type="evidence" value="ECO:0007669"/>
    <property type="project" value="InterPro"/>
</dbReference>
<evidence type="ECO:0000256" key="2">
    <source>
        <dbReference type="ARBA" id="ARBA00023125"/>
    </source>
</evidence>
<dbReference type="RefSeq" id="WP_311788562.1">
    <property type="nucleotide sequence ID" value="NZ_JALDYY010000016.1"/>
</dbReference>
<protein>
    <submittedName>
        <fullName evidence="5">AraC family transcriptional regulator</fullName>
    </submittedName>
</protein>
<evidence type="ECO:0000313" key="5">
    <source>
        <dbReference type="EMBL" id="MDI7925119.1"/>
    </source>
</evidence>
<sequence length="301" mass="32053">MSCDPLSDILSLIKARGVFSVGLKATGQWAIRVEGHAGLKFNAVLEGRCWLLVANAEPVLLKAGDCFLLSCGAPFTLATDLDAPPRPAAEVFSDMAGHYAHLDAGPGNEFASLGGSMEAEGGLELIVQALPAVVVLPAADAAAKRVRWLLDRLDEEFSGGGPGHQAITGQIMQMIFVEMIRALPGGTEPSWLGALSDQRIGRAVRLIHADPARSWRLEELASACNLSRSQFVARFSKAVGMAPIDYLLHWRMALARRALTSSDAAVTQIAADLGYRSESAFGAAFKRVYGTSPRRLAKKAG</sequence>
<dbReference type="Pfam" id="PF12852">
    <property type="entry name" value="Cupin_6"/>
    <property type="match status" value="1"/>
</dbReference>
<evidence type="ECO:0000256" key="3">
    <source>
        <dbReference type="ARBA" id="ARBA00023163"/>
    </source>
</evidence>
<evidence type="ECO:0000313" key="6">
    <source>
        <dbReference type="Proteomes" id="UP001161580"/>
    </source>
</evidence>